<dbReference type="EMBL" id="ML995478">
    <property type="protein sequence ID" value="KAF2144920.1"/>
    <property type="molecule type" value="Genomic_DNA"/>
</dbReference>
<evidence type="ECO:0000256" key="5">
    <source>
        <dbReference type="ARBA" id="ARBA00022622"/>
    </source>
</evidence>
<comment type="similarity">
    <text evidence="3">Belongs to the RBT5 family.</text>
</comment>
<evidence type="ECO:0000256" key="4">
    <source>
        <dbReference type="ARBA" id="ARBA00022525"/>
    </source>
</evidence>
<dbReference type="OrthoDB" id="3767534at2759"/>
<evidence type="ECO:0000313" key="10">
    <source>
        <dbReference type="EMBL" id="KAF2144920.1"/>
    </source>
</evidence>
<proteinExistence type="inferred from homology"/>
<dbReference type="Proteomes" id="UP000799438">
    <property type="component" value="Unassembled WGS sequence"/>
</dbReference>
<keyword evidence="5" id="KW-0336">GPI-anchor</keyword>
<dbReference type="AlphaFoldDB" id="A0A6A6BLD4"/>
<comment type="subcellular location">
    <subcellularLocation>
        <location evidence="1">Membrane</location>
        <topology evidence="1">Lipid-anchor</topology>
        <topology evidence="1">GPI-anchor</topology>
    </subcellularLocation>
    <subcellularLocation>
        <location evidence="2">Secreted</location>
    </subcellularLocation>
</comment>
<feature type="domain" description="CFEM" evidence="9">
    <location>
        <begin position="8"/>
        <end position="52"/>
    </location>
</feature>
<evidence type="ECO:0000256" key="2">
    <source>
        <dbReference type="ARBA" id="ARBA00004613"/>
    </source>
</evidence>
<evidence type="ECO:0000256" key="7">
    <source>
        <dbReference type="ARBA" id="ARBA00023157"/>
    </source>
</evidence>
<reference evidence="10" key="1">
    <citation type="journal article" date="2020" name="Stud. Mycol.">
        <title>101 Dothideomycetes genomes: a test case for predicting lifestyles and emergence of pathogens.</title>
        <authorList>
            <person name="Haridas S."/>
            <person name="Albert R."/>
            <person name="Binder M."/>
            <person name="Bloem J."/>
            <person name="Labutti K."/>
            <person name="Salamov A."/>
            <person name="Andreopoulos B."/>
            <person name="Baker S."/>
            <person name="Barry K."/>
            <person name="Bills G."/>
            <person name="Bluhm B."/>
            <person name="Cannon C."/>
            <person name="Castanera R."/>
            <person name="Culley D."/>
            <person name="Daum C."/>
            <person name="Ezra D."/>
            <person name="Gonzalez J."/>
            <person name="Henrissat B."/>
            <person name="Kuo A."/>
            <person name="Liang C."/>
            <person name="Lipzen A."/>
            <person name="Lutzoni F."/>
            <person name="Magnuson J."/>
            <person name="Mondo S."/>
            <person name="Nolan M."/>
            <person name="Ohm R."/>
            <person name="Pangilinan J."/>
            <person name="Park H.-J."/>
            <person name="Ramirez L."/>
            <person name="Alfaro M."/>
            <person name="Sun H."/>
            <person name="Tritt A."/>
            <person name="Yoshinaga Y."/>
            <person name="Zwiers L.-H."/>
            <person name="Turgeon B."/>
            <person name="Goodwin S."/>
            <person name="Spatafora J."/>
            <person name="Crous P."/>
            <person name="Grigoriev I."/>
        </authorList>
    </citation>
    <scope>NUCLEOTIDE SEQUENCE</scope>
    <source>
        <strain evidence="10">CBS 121167</strain>
    </source>
</reference>
<evidence type="ECO:0000256" key="6">
    <source>
        <dbReference type="ARBA" id="ARBA00022729"/>
    </source>
</evidence>
<keyword evidence="8" id="KW-0449">Lipoprotein</keyword>
<evidence type="ECO:0000256" key="3">
    <source>
        <dbReference type="ARBA" id="ARBA00010031"/>
    </source>
</evidence>
<keyword evidence="11" id="KW-1185">Reference proteome</keyword>
<dbReference type="GeneID" id="54297421"/>
<dbReference type="GO" id="GO:0005576">
    <property type="term" value="C:extracellular region"/>
    <property type="evidence" value="ECO:0007669"/>
    <property type="project" value="UniProtKB-SubCell"/>
</dbReference>
<evidence type="ECO:0000313" key="11">
    <source>
        <dbReference type="Proteomes" id="UP000799438"/>
    </source>
</evidence>
<protein>
    <recommendedName>
        <fullName evidence="9">CFEM domain-containing protein</fullName>
    </recommendedName>
</protein>
<organism evidence="10 11">
    <name type="scientific">Aplosporella prunicola CBS 121167</name>
    <dbReference type="NCBI Taxonomy" id="1176127"/>
    <lineage>
        <taxon>Eukaryota</taxon>
        <taxon>Fungi</taxon>
        <taxon>Dikarya</taxon>
        <taxon>Ascomycota</taxon>
        <taxon>Pezizomycotina</taxon>
        <taxon>Dothideomycetes</taxon>
        <taxon>Dothideomycetes incertae sedis</taxon>
        <taxon>Botryosphaeriales</taxon>
        <taxon>Aplosporellaceae</taxon>
        <taxon>Aplosporella</taxon>
    </lineage>
</organism>
<dbReference type="GO" id="GO:0098552">
    <property type="term" value="C:side of membrane"/>
    <property type="evidence" value="ECO:0007669"/>
    <property type="project" value="UniProtKB-KW"/>
</dbReference>
<gene>
    <name evidence="10" type="ORF">K452DRAFT_284304</name>
</gene>
<name>A0A6A6BLD4_9PEZI</name>
<keyword evidence="6" id="KW-0732">Signal</keyword>
<evidence type="ECO:0000256" key="1">
    <source>
        <dbReference type="ARBA" id="ARBA00004589"/>
    </source>
</evidence>
<sequence>MPFLSSQNSCFETASPQIGCAVTDQSCQCAKSKELREKVTPCVTTSCSLEDAISE</sequence>
<keyword evidence="7" id="KW-1015">Disulfide bond</keyword>
<evidence type="ECO:0000259" key="9">
    <source>
        <dbReference type="Pfam" id="PF05730"/>
    </source>
</evidence>
<dbReference type="RefSeq" id="XP_033400632.1">
    <property type="nucleotide sequence ID" value="XM_033539925.1"/>
</dbReference>
<keyword evidence="5" id="KW-0325">Glycoprotein</keyword>
<keyword evidence="5" id="KW-0472">Membrane</keyword>
<dbReference type="Pfam" id="PF05730">
    <property type="entry name" value="CFEM"/>
    <property type="match status" value="1"/>
</dbReference>
<keyword evidence="4" id="KW-0964">Secreted</keyword>
<accession>A0A6A6BLD4</accession>
<dbReference type="InterPro" id="IPR008427">
    <property type="entry name" value="Extracellular_membr_CFEM_dom"/>
</dbReference>
<evidence type="ECO:0000256" key="8">
    <source>
        <dbReference type="ARBA" id="ARBA00023288"/>
    </source>
</evidence>